<dbReference type="PANTHER" id="PTHR22945">
    <property type="entry name" value="SERPENTINE RECEPTOR, CLASS D DELTA"/>
    <property type="match status" value="1"/>
</dbReference>
<evidence type="ECO:0000256" key="4">
    <source>
        <dbReference type="ARBA" id="ARBA00022989"/>
    </source>
</evidence>
<gene>
    <name evidence="7" type="ORF">PENTCL1PPCAC_5870</name>
</gene>
<feature type="transmembrane region" description="Helical" evidence="6">
    <location>
        <begin position="100"/>
        <end position="122"/>
    </location>
</feature>
<reference evidence="7" key="1">
    <citation type="submission" date="2023-10" db="EMBL/GenBank/DDBJ databases">
        <title>Genome assembly of Pristionchus species.</title>
        <authorList>
            <person name="Yoshida K."/>
            <person name="Sommer R.J."/>
        </authorList>
    </citation>
    <scope>NUCLEOTIDE SEQUENCE</scope>
    <source>
        <strain evidence="7">RS0144</strain>
    </source>
</reference>
<comment type="similarity">
    <text evidence="2">Belongs to the nematode receptor-like protein srd family.</text>
</comment>
<evidence type="ECO:0000256" key="3">
    <source>
        <dbReference type="ARBA" id="ARBA00022692"/>
    </source>
</evidence>
<dbReference type="Proteomes" id="UP001432027">
    <property type="component" value="Unassembled WGS sequence"/>
</dbReference>
<evidence type="ECO:0000256" key="1">
    <source>
        <dbReference type="ARBA" id="ARBA00004141"/>
    </source>
</evidence>
<accession>A0AAV5SME8</accession>
<keyword evidence="3 6" id="KW-0812">Transmembrane</keyword>
<dbReference type="InterPro" id="IPR019421">
    <property type="entry name" value="7TM_GPCR_serpentine_rcpt_Srd"/>
</dbReference>
<feature type="non-terminal residue" evidence="7">
    <location>
        <position position="1"/>
    </location>
</feature>
<feature type="transmembrane region" description="Helical" evidence="6">
    <location>
        <begin position="158"/>
        <end position="181"/>
    </location>
</feature>
<protein>
    <recommendedName>
        <fullName evidence="9">G protein-coupled receptor</fullName>
    </recommendedName>
</protein>
<evidence type="ECO:0000256" key="5">
    <source>
        <dbReference type="ARBA" id="ARBA00023136"/>
    </source>
</evidence>
<feature type="transmembrane region" description="Helical" evidence="6">
    <location>
        <begin position="208"/>
        <end position="227"/>
    </location>
</feature>
<proteinExistence type="inferred from homology"/>
<dbReference type="InterPro" id="IPR050920">
    <property type="entry name" value="Nematode_rcpt-like_delta"/>
</dbReference>
<feature type="transmembrane region" description="Helical" evidence="6">
    <location>
        <begin position="12"/>
        <end position="33"/>
    </location>
</feature>
<keyword evidence="5 6" id="KW-0472">Membrane</keyword>
<organism evidence="7 8">
    <name type="scientific">Pristionchus entomophagus</name>
    <dbReference type="NCBI Taxonomy" id="358040"/>
    <lineage>
        <taxon>Eukaryota</taxon>
        <taxon>Metazoa</taxon>
        <taxon>Ecdysozoa</taxon>
        <taxon>Nematoda</taxon>
        <taxon>Chromadorea</taxon>
        <taxon>Rhabditida</taxon>
        <taxon>Rhabditina</taxon>
        <taxon>Diplogasteromorpha</taxon>
        <taxon>Diplogasteroidea</taxon>
        <taxon>Neodiplogasteridae</taxon>
        <taxon>Pristionchus</taxon>
    </lineage>
</organism>
<evidence type="ECO:0000256" key="6">
    <source>
        <dbReference type="SAM" id="Phobius"/>
    </source>
</evidence>
<feature type="transmembrane region" description="Helical" evidence="6">
    <location>
        <begin position="57"/>
        <end position="80"/>
    </location>
</feature>
<dbReference type="AlphaFoldDB" id="A0AAV5SME8"/>
<evidence type="ECO:0000313" key="7">
    <source>
        <dbReference type="EMBL" id="GMS83695.1"/>
    </source>
</evidence>
<dbReference type="PANTHER" id="PTHR22945:SF40">
    <property type="entry name" value="SERPENTINE RECEPTOR, CLASS D (DELTA)-RELATED"/>
    <property type="match status" value="1"/>
</dbReference>
<evidence type="ECO:0008006" key="9">
    <source>
        <dbReference type="Google" id="ProtNLM"/>
    </source>
</evidence>
<evidence type="ECO:0000313" key="8">
    <source>
        <dbReference type="Proteomes" id="UP001432027"/>
    </source>
</evidence>
<dbReference type="EMBL" id="BTSX01000002">
    <property type="protein sequence ID" value="GMS83695.1"/>
    <property type="molecule type" value="Genomic_DNA"/>
</dbReference>
<dbReference type="GO" id="GO:0016020">
    <property type="term" value="C:membrane"/>
    <property type="evidence" value="ECO:0007669"/>
    <property type="project" value="UniProtKB-SubCell"/>
</dbReference>
<comment type="subcellular location">
    <subcellularLocation>
        <location evidence="1">Membrane</location>
        <topology evidence="1">Multi-pass membrane protein</topology>
    </subcellularLocation>
</comment>
<dbReference type="Pfam" id="PF10317">
    <property type="entry name" value="7TM_GPCR_Srd"/>
    <property type="match status" value="1"/>
</dbReference>
<evidence type="ECO:0000256" key="2">
    <source>
        <dbReference type="ARBA" id="ARBA00009166"/>
    </source>
</evidence>
<keyword evidence="4 6" id="KW-1133">Transmembrane helix</keyword>
<sequence length="291" mass="32736">TPDIMKRYSALVLYSAIVDCMAAFMSLMATATIENQEGSIIFVYLGPCQLIHESFCYAALAIHIQSIGESCILLLVSFAYRLWSFRLASSNNGVRPDSRAVLFCICLIASIPAILTTITFSLSPSPPTPSLIQHPQLDDRLFSVFNMTSSNLLSSENILPRISIGYIIFLYFAASPVLFVLRRKLLQKIMSLGAISDSQRHKDIFRSLTLHMFMPLTFSVGFIFWFLDFFEILRLEILQRAIMPISSTFTIISPLIVIYHLQPYRKFFVNVLTCSSRAVIVNVKTSVSVTS</sequence>
<feature type="transmembrane region" description="Helical" evidence="6">
    <location>
        <begin position="242"/>
        <end position="261"/>
    </location>
</feature>
<comment type="caution">
    <text evidence="7">The sequence shown here is derived from an EMBL/GenBank/DDBJ whole genome shotgun (WGS) entry which is preliminary data.</text>
</comment>
<name>A0AAV5SME8_9BILA</name>
<keyword evidence="8" id="KW-1185">Reference proteome</keyword>
<feature type="non-terminal residue" evidence="7">
    <location>
        <position position="291"/>
    </location>
</feature>